<dbReference type="KEGG" id="cvn:111124113"/>
<dbReference type="Gene3D" id="1.20.1070.10">
    <property type="entry name" value="Rhodopsin 7-helix transmembrane proteins"/>
    <property type="match status" value="1"/>
</dbReference>
<feature type="transmembrane region" description="Helical" evidence="1">
    <location>
        <begin position="90"/>
        <end position="114"/>
    </location>
</feature>
<feature type="transmembrane region" description="Helical" evidence="1">
    <location>
        <begin position="126"/>
        <end position="148"/>
    </location>
</feature>
<evidence type="ECO:0000313" key="3">
    <source>
        <dbReference type="RefSeq" id="XP_022322685.1"/>
    </source>
</evidence>
<name>A0A8B8D4S8_CRAVI</name>
<accession>A0A8B8D4S8</accession>
<keyword evidence="2" id="KW-1185">Reference proteome</keyword>
<dbReference type="RefSeq" id="XP_022322685.1">
    <property type="nucleotide sequence ID" value="XM_022466977.1"/>
</dbReference>
<evidence type="ECO:0000256" key="1">
    <source>
        <dbReference type="SAM" id="Phobius"/>
    </source>
</evidence>
<gene>
    <name evidence="3" type="primary">LOC111124113</name>
</gene>
<dbReference type="Proteomes" id="UP000694844">
    <property type="component" value="Chromosome 3"/>
</dbReference>
<sequence>MISIEKLRLCCLLTWFSSLVITYSQYCSVTQGYVCKAVLPAIRRNTLVIGYVRLLLFLLNILFFGSSLYHIKYKVKGVSDRYKCMNQARTFLKISAITGTFLVLFTPGMLWTIIKPHVVNQTLSTIVDIVCGLCFSASFIMDPIWYVLRFSDCQFQLKLLRYVCRRHKRDEIEALRRSHYATYHIHGTGSLFATESSDLSKAKPPGHPADVKK</sequence>
<keyword evidence="1" id="KW-1133">Transmembrane helix</keyword>
<keyword evidence="1" id="KW-0472">Membrane</keyword>
<dbReference type="AlphaFoldDB" id="A0A8B8D4S8"/>
<protein>
    <submittedName>
        <fullName evidence="3">Uncharacterized protein LOC111124113</fullName>
    </submittedName>
</protein>
<organism evidence="2 3">
    <name type="scientific">Crassostrea virginica</name>
    <name type="common">Eastern oyster</name>
    <dbReference type="NCBI Taxonomy" id="6565"/>
    <lineage>
        <taxon>Eukaryota</taxon>
        <taxon>Metazoa</taxon>
        <taxon>Spiralia</taxon>
        <taxon>Lophotrochozoa</taxon>
        <taxon>Mollusca</taxon>
        <taxon>Bivalvia</taxon>
        <taxon>Autobranchia</taxon>
        <taxon>Pteriomorphia</taxon>
        <taxon>Ostreida</taxon>
        <taxon>Ostreoidea</taxon>
        <taxon>Ostreidae</taxon>
        <taxon>Crassostrea</taxon>
    </lineage>
</organism>
<feature type="transmembrane region" description="Helical" evidence="1">
    <location>
        <begin position="48"/>
        <end position="69"/>
    </location>
</feature>
<proteinExistence type="predicted"/>
<dbReference type="GeneID" id="111124113"/>
<evidence type="ECO:0000313" key="2">
    <source>
        <dbReference type="Proteomes" id="UP000694844"/>
    </source>
</evidence>
<reference evidence="3" key="1">
    <citation type="submission" date="2025-08" db="UniProtKB">
        <authorList>
            <consortium name="RefSeq"/>
        </authorList>
    </citation>
    <scope>IDENTIFICATION</scope>
    <source>
        <tissue evidence="3">Whole sample</tissue>
    </source>
</reference>
<keyword evidence="1" id="KW-0812">Transmembrane</keyword>
<dbReference type="SUPFAM" id="SSF81321">
    <property type="entry name" value="Family A G protein-coupled receptor-like"/>
    <property type="match status" value="1"/>
</dbReference>